<dbReference type="Proteomes" id="UP000179099">
    <property type="component" value="Unassembled WGS sequence"/>
</dbReference>
<evidence type="ECO:0000256" key="1">
    <source>
        <dbReference type="PIRSR" id="PIRSR601501-1"/>
    </source>
</evidence>
<feature type="binding site" evidence="1">
    <location>
        <position position="63"/>
    </location>
    <ligand>
        <name>Fe cation</name>
        <dbReference type="ChEBI" id="CHEBI:24875"/>
    </ligand>
</feature>
<dbReference type="Gene3D" id="1.10.645.10">
    <property type="entry name" value="Cytochrome-c3 Hydrogenase, chain B"/>
    <property type="match status" value="1"/>
</dbReference>
<dbReference type="PANTHER" id="PTHR43600:SF4">
    <property type="entry name" value="CYTOSOLIC NIFE-HYDROGENASE, ALPHA SUBUNIT"/>
    <property type="match status" value="1"/>
</dbReference>
<dbReference type="AlphaFoldDB" id="A0A1G2F796"/>
<dbReference type="Pfam" id="PF00374">
    <property type="entry name" value="NiFeSe_Hases"/>
    <property type="match status" value="2"/>
</dbReference>
<evidence type="ECO:0008006" key="4">
    <source>
        <dbReference type="Google" id="ProtNLM"/>
    </source>
</evidence>
<comment type="cofactor">
    <cofactor evidence="1">
        <name>Ni(2+)</name>
        <dbReference type="ChEBI" id="CHEBI:49786"/>
    </cofactor>
</comment>
<evidence type="ECO:0000313" key="3">
    <source>
        <dbReference type="Proteomes" id="UP000179099"/>
    </source>
</evidence>
<gene>
    <name evidence="2" type="ORF">A2Y98_00475</name>
</gene>
<evidence type="ECO:0000313" key="2">
    <source>
        <dbReference type="EMBL" id="OGZ33935.1"/>
    </source>
</evidence>
<feature type="binding site" evidence="1">
    <location>
        <position position="60"/>
    </location>
    <ligand>
        <name>Ni(2+)</name>
        <dbReference type="ChEBI" id="CHEBI:49786"/>
    </ligand>
</feature>
<comment type="cofactor">
    <cofactor evidence="1">
        <name>Fe cation</name>
        <dbReference type="ChEBI" id="CHEBI:24875"/>
    </cofactor>
</comment>
<organism evidence="2 3">
    <name type="scientific">Candidatus Portnoybacteria bacterium RBG_19FT_COMBO_36_7</name>
    <dbReference type="NCBI Taxonomy" id="1801992"/>
    <lineage>
        <taxon>Bacteria</taxon>
        <taxon>Candidatus Portnoyibacteriota</taxon>
    </lineage>
</organism>
<feature type="binding site" evidence="1">
    <location>
        <position position="423"/>
    </location>
    <ligand>
        <name>Mg(2+)</name>
        <dbReference type="ChEBI" id="CHEBI:18420"/>
    </ligand>
</feature>
<keyword evidence="1" id="KW-0408">Iron</keyword>
<keyword evidence="1" id="KW-0533">Nickel</keyword>
<dbReference type="EMBL" id="MHMW01000021">
    <property type="protein sequence ID" value="OGZ33935.1"/>
    <property type="molecule type" value="Genomic_DNA"/>
</dbReference>
<dbReference type="InterPro" id="IPR001501">
    <property type="entry name" value="Ni-dep_hyd_lsu"/>
</dbReference>
<reference evidence="2 3" key="1">
    <citation type="journal article" date="2016" name="Nat. Commun.">
        <title>Thousands of microbial genomes shed light on interconnected biogeochemical processes in an aquifer system.</title>
        <authorList>
            <person name="Anantharaman K."/>
            <person name="Brown C.T."/>
            <person name="Hug L.A."/>
            <person name="Sharon I."/>
            <person name="Castelle C.J."/>
            <person name="Probst A.J."/>
            <person name="Thomas B.C."/>
            <person name="Singh A."/>
            <person name="Wilkins M.J."/>
            <person name="Karaoz U."/>
            <person name="Brodie E.L."/>
            <person name="Williams K.H."/>
            <person name="Hubbard S.S."/>
            <person name="Banfield J.F."/>
        </authorList>
    </citation>
    <scope>NUCLEOTIDE SEQUENCE [LARGE SCALE GENOMIC DNA]</scope>
</reference>
<dbReference type="SUPFAM" id="SSF56762">
    <property type="entry name" value="HydB/Nqo4-like"/>
    <property type="match status" value="1"/>
</dbReference>
<sequence length="423" mass="47070">MKIKIDHIAKIEGHAGFVADIVDGNVVKARLNLYEGARLLEGILQGRSHNEVSQITSRICGVCPVVHNLTSLKALEAALGIFPSEQTILLRRLMMMGQILNSHALHLFFFSLSDFFGIKNDLALIKKYPGRAADALVLRDFGNKTIEIIGGRSIHPLTPIVGGFTKAPDKEKLKEIEKASVKALASAVSLAKFFSSLKYPLFNRECDFVALSLPDEYAIYDGLVKRQKETEPVGEFMPQIQEFQVKENPAAKRSEFKGKPFMVGALARLNLNAKYLNPKAKSLFRETDLILPIGNPFYNILAQAIEMVDCVEETQLFLEKARDIDFESVQSHPFEPKAGKGFGAIEAPRGTLFYYYEVGEDGLIKNVNIITPTAQNLARLEEDMISYLPQLTNGGKALCKEECEDLIKMLIRAYDPCLTCATH</sequence>
<keyword evidence="1" id="KW-0479">Metal-binding</keyword>
<dbReference type="GO" id="GO:0016151">
    <property type="term" value="F:nickel cation binding"/>
    <property type="evidence" value="ECO:0007669"/>
    <property type="project" value="InterPro"/>
</dbReference>
<feature type="binding site" evidence="1">
    <location>
        <position position="369"/>
    </location>
    <ligand>
        <name>Mg(2+)</name>
        <dbReference type="ChEBI" id="CHEBI:18420"/>
    </ligand>
</feature>
<feature type="binding site" evidence="1">
    <location>
        <position position="63"/>
    </location>
    <ligand>
        <name>Ni(2+)</name>
        <dbReference type="ChEBI" id="CHEBI:49786"/>
    </ligand>
</feature>
<dbReference type="STRING" id="1801992.A2Y98_00475"/>
<accession>A0A1G2F796</accession>
<feature type="binding site" evidence="1">
    <location>
        <position position="420"/>
    </location>
    <ligand>
        <name>Fe cation</name>
        <dbReference type="ChEBI" id="CHEBI:24875"/>
    </ligand>
</feature>
<proteinExistence type="predicted"/>
<feature type="binding site" evidence="1">
    <location>
        <position position="417"/>
    </location>
    <ligand>
        <name>Ni(2+)</name>
        <dbReference type="ChEBI" id="CHEBI:49786"/>
    </ligand>
</feature>
<feature type="binding site" evidence="1">
    <location>
        <position position="41"/>
    </location>
    <ligand>
        <name>Mg(2+)</name>
        <dbReference type="ChEBI" id="CHEBI:18420"/>
    </ligand>
</feature>
<protein>
    <recommendedName>
        <fullName evidence="4">Hydrogenase/sulfur reductase subunit alpha</fullName>
    </recommendedName>
</protein>
<keyword evidence="1" id="KW-0460">Magnesium</keyword>
<comment type="caution">
    <text evidence="2">The sequence shown here is derived from an EMBL/GenBank/DDBJ whole genome shotgun (WGS) entry which is preliminary data.</text>
</comment>
<dbReference type="InterPro" id="IPR029014">
    <property type="entry name" value="NiFe-Hase_large"/>
</dbReference>
<dbReference type="PANTHER" id="PTHR43600">
    <property type="entry name" value="COENZYME F420 HYDROGENASE, SUBUNIT ALPHA"/>
    <property type="match status" value="1"/>
</dbReference>
<name>A0A1G2F796_9BACT</name>